<dbReference type="Proteomes" id="UP000789366">
    <property type="component" value="Unassembled WGS sequence"/>
</dbReference>
<name>A0ACA9QDL3_9GLOM</name>
<dbReference type="EMBL" id="CAJVPW010040966">
    <property type="protein sequence ID" value="CAG8747276.1"/>
    <property type="molecule type" value="Genomic_DNA"/>
</dbReference>
<accession>A0ACA9QDL3</accession>
<reference evidence="1" key="1">
    <citation type="submission" date="2021-06" db="EMBL/GenBank/DDBJ databases">
        <authorList>
            <person name="Kallberg Y."/>
            <person name="Tangrot J."/>
            <person name="Rosling A."/>
        </authorList>
    </citation>
    <scope>NUCLEOTIDE SEQUENCE</scope>
    <source>
        <strain evidence="1">28 12/20/2015</strain>
    </source>
</reference>
<keyword evidence="2" id="KW-1185">Reference proteome</keyword>
<protein>
    <submittedName>
        <fullName evidence="1">10279_t:CDS:1</fullName>
    </submittedName>
</protein>
<feature type="non-terminal residue" evidence="1">
    <location>
        <position position="138"/>
    </location>
</feature>
<organism evidence="1 2">
    <name type="scientific">Cetraspora pellucida</name>
    <dbReference type="NCBI Taxonomy" id="1433469"/>
    <lineage>
        <taxon>Eukaryota</taxon>
        <taxon>Fungi</taxon>
        <taxon>Fungi incertae sedis</taxon>
        <taxon>Mucoromycota</taxon>
        <taxon>Glomeromycotina</taxon>
        <taxon>Glomeromycetes</taxon>
        <taxon>Diversisporales</taxon>
        <taxon>Gigasporaceae</taxon>
        <taxon>Cetraspora</taxon>
    </lineage>
</organism>
<proteinExistence type="predicted"/>
<sequence>MSQKQHNIWNFFPFLDGTKTTRQCSVCFKTYDEPLNQSTAKTHFFSNHPDVWERVKTRPGQKRRKENDIIYSDETSTTITTPPAMAGPSFSPYRKNDDMMVMDDSRKDEHQAVFFETMVESESSELMIEYSNIKIKIK</sequence>
<evidence type="ECO:0000313" key="1">
    <source>
        <dbReference type="EMBL" id="CAG8747276.1"/>
    </source>
</evidence>
<gene>
    <name evidence="1" type="ORF">SPELUC_LOCUS14222</name>
</gene>
<evidence type="ECO:0000313" key="2">
    <source>
        <dbReference type="Proteomes" id="UP000789366"/>
    </source>
</evidence>
<comment type="caution">
    <text evidence="1">The sequence shown here is derived from an EMBL/GenBank/DDBJ whole genome shotgun (WGS) entry which is preliminary data.</text>
</comment>